<dbReference type="InterPro" id="IPR005467">
    <property type="entry name" value="His_kinase_dom"/>
</dbReference>
<dbReference type="InterPro" id="IPR003660">
    <property type="entry name" value="HAMP_dom"/>
</dbReference>
<dbReference type="InterPro" id="IPR050398">
    <property type="entry name" value="HssS/ArlS-like"/>
</dbReference>
<comment type="subcellular location">
    <subcellularLocation>
        <location evidence="2">Cell membrane</location>
        <topology evidence="2">Multi-pass membrane protein</topology>
    </subcellularLocation>
</comment>
<dbReference type="PROSITE" id="PS50885">
    <property type="entry name" value="HAMP"/>
    <property type="match status" value="1"/>
</dbReference>
<keyword evidence="11 14" id="KW-1133">Transmembrane helix</keyword>
<evidence type="ECO:0000256" key="7">
    <source>
        <dbReference type="ARBA" id="ARBA00022692"/>
    </source>
</evidence>
<reference evidence="17 18" key="1">
    <citation type="submission" date="2022-10" db="EMBL/GenBank/DDBJ databases">
        <title>Draft genome assembly of moderately radiation resistant bacterium Metabacillus halosaccharovorans.</title>
        <authorList>
            <person name="Pal S."/>
            <person name="Gopinathan A."/>
        </authorList>
    </citation>
    <scope>NUCLEOTIDE SEQUENCE [LARGE SCALE GENOMIC DNA]</scope>
    <source>
        <strain evidence="17 18">VITHBRA001</strain>
    </source>
</reference>
<keyword evidence="7 14" id="KW-0812">Transmembrane</keyword>
<name>A0ABT3DDC0_9BACI</name>
<evidence type="ECO:0000256" key="5">
    <source>
        <dbReference type="ARBA" id="ARBA00022553"/>
    </source>
</evidence>
<evidence type="ECO:0000256" key="1">
    <source>
        <dbReference type="ARBA" id="ARBA00000085"/>
    </source>
</evidence>
<dbReference type="RefSeq" id="WP_264141916.1">
    <property type="nucleotide sequence ID" value="NZ_JAOYEY010000028.1"/>
</dbReference>
<comment type="caution">
    <text evidence="17">The sequence shown here is derived from an EMBL/GenBank/DDBJ whole genome shotgun (WGS) entry which is preliminary data.</text>
</comment>
<dbReference type="SMART" id="SM00388">
    <property type="entry name" value="HisKA"/>
    <property type="match status" value="1"/>
</dbReference>
<evidence type="ECO:0000256" key="12">
    <source>
        <dbReference type="ARBA" id="ARBA00023012"/>
    </source>
</evidence>
<gene>
    <name evidence="17" type="ORF">OIH86_05245</name>
</gene>
<dbReference type="InterPro" id="IPR003594">
    <property type="entry name" value="HATPase_dom"/>
</dbReference>
<dbReference type="Pfam" id="PF02518">
    <property type="entry name" value="HATPase_c"/>
    <property type="match status" value="1"/>
</dbReference>
<dbReference type="PANTHER" id="PTHR45528:SF9">
    <property type="entry name" value="SENSOR HISTIDINE KINASE YBDK"/>
    <property type="match status" value="1"/>
</dbReference>
<keyword evidence="5" id="KW-0597">Phosphoprotein</keyword>
<evidence type="ECO:0000256" key="14">
    <source>
        <dbReference type="SAM" id="Phobius"/>
    </source>
</evidence>
<keyword evidence="9 17" id="KW-0418">Kinase</keyword>
<dbReference type="InterPro" id="IPR036097">
    <property type="entry name" value="HisK_dim/P_sf"/>
</dbReference>
<keyword evidence="12" id="KW-0902">Two-component regulatory system</keyword>
<dbReference type="PROSITE" id="PS50109">
    <property type="entry name" value="HIS_KIN"/>
    <property type="match status" value="1"/>
</dbReference>
<evidence type="ECO:0000313" key="17">
    <source>
        <dbReference type="EMBL" id="MCV9885052.1"/>
    </source>
</evidence>
<dbReference type="SUPFAM" id="SSF47384">
    <property type="entry name" value="Homodimeric domain of signal transducing histidine kinase"/>
    <property type="match status" value="1"/>
</dbReference>
<evidence type="ECO:0000259" key="15">
    <source>
        <dbReference type="PROSITE" id="PS50109"/>
    </source>
</evidence>
<dbReference type="CDD" id="cd00082">
    <property type="entry name" value="HisKA"/>
    <property type="match status" value="1"/>
</dbReference>
<dbReference type="SMART" id="SM00304">
    <property type="entry name" value="HAMP"/>
    <property type="match status" value="1"/>
</dbReference>
<evidence type="ECO:0000256" key="13">
    <source>
        <dbReference type="ARBA" id="ARBA00023136"/>
    </source>
</evidence>
<dbReference type="PANTHER" id="PTHR45528">
    <property type="entry name" value="SENSOR HISTIDINE KINASE CPXA"/>
    <property type="match status" value="1"/>
</dbReference>
<evidence type="ECO:0000256" key="4">
    <source>
        <dbReference type="ARBA" id="ARBA00022475"/>
    </source>
</evidence>
<feature type="transmembrane region" description="Helical" evidence="14">
    <location>
        <begin position="166"/>
        <end position="187"/>
    </location>
</feature>
<dbReference type="Gene3D" id="3.30.565.10">
    <property type="entry name" value="Histidine kinase-like ATPase, C-terminal domain"/>
    <property type="match status" value="1"/>
</dbReference>
<dbReference type="Proteomes" id="UP001526147">
    <property type="component" value="Unassembled WGS sequence"/>
</dbReference>
<keyword evidence="8" id="KW-0547">Nucleotide-binding</keyword>
<evidence type="ECO:0000313" key="18">
    <source>
        <dbReference type="Proteomes" id="UP001526147"/>
    </source>
</evidence>
<dbReference type="Pfam" id="PF00512">
    <property type="entry name" value="HisKA"/>
    <property type="match status" value="1"/>
</dbReference>
<dbReference type="SMART" id="SM00387">
    <property type="entry name" value="HATPase_c"/>
    <property type="match status" value="1"/>
</dbReference>
<sequence length="447" mass="51899">MKLRNTLQTKYLILIVCAMLILPIAFPLASMVVYMPAIIVQHNDMDVYDSEEVETEWHEKAKELDRLTDAETVTALKETTNKIKESTVFWIDENGKTRYISDNTADIPEYWTPAYTVSFMKQSYGGDPFTVVSFIGEEENNGFIVLQIDRKYMDYPIQQLEYYFEIIYIVVVGLLLLLFIALSWLFFRSIRKRIVRLQTSMDVEDQRIPDKVTVGEIDEVGELEVSFNKMIERLEASRLREQEEEELRKELIANLSHDLRTPLATIRAHAYTLKNENISSDGQKSIEIIDKKIDHLHTLIENLLSYTLLTSGKYTYKPQNVDVNRVIRLSLTAWYPIFEKEQFTVDIDLFEETVFWKMDPNWFERILDNLFQNVVRHAKSGKHIKILCEGNSIYIMDKGPGMKNKSEQEGVGIGLSIIDLMTKEMNITWNIETSGGGTTICLTKEYD</sequence>
<evidence type="ECO:0000256" key="11">
    <source>
        <dbReference type="ARBA" id="ARBA00022989"/>
    </source>
</evidence>
<dbReference type="GO" id="GO:0016301">
    <property type="term" value="F:kinase activity"/>
    <property type="evidence" value="ECO:0007669"/>
    <property type="project" value="UniProtKB-KW"/>
</dbReference>
<evidence type="ECO:0000256" key="6">
    <source>
        <dbReference type="ARBA" id="ARBA00022679"/>
    </source>
</evidence>
<comment type="catalytic activity">
    <reaction evidence="1">
        <text>ATP + protein L-histidine = ADP + protein N-phospho-L-histidine.</text>
        <dbReference type="EC" id="2.7.13.3"/>
    </reaction>
</comment>
<dbReference type="Gene3D" id="1.10.287.130">
    <property type="match status" value="1"/>
</dbReference>
<keyword evidence="4" id="KW-1003">Cell membrane</keyword>
<evidence type="ECO:0000256" key="8">
    <source>
        <dbReference type="ARBA" id="ARBA00022741"/>
    </source>
</evidence>
<dbReference type="EC" id="2.7.13.3" evidence="3"/>
<feature type="domain" description="HAMP" evidence="16">
    <location>
        <begin position="188"/>
        <end position="239"/>
    </location>
</feature>
<dbReference type="Gene3D" id="6.10.340.10">
    <property type="match status" value="1"/>
</dbReference>
<evidence type="ECO:0000256" key="2">
    <source>
        <dbReference type="ARBA" id="ARBA00004651"/>
    </source>
</evidence>
<feature type="transmembrane region" description="Helical" evidence="14">
    <location>
        <begin position="12"/>
        <end position="39"/>
    </location>
</feature>
<evidence type="ECO:0000259" key="16">
    <source>
        <dbReference type="PROSITE" id="PS50885"/>
    </source>
</evidence>
<evidence type="ECO:0000256" key="9">
    <source>
        <dbReference type="ARBA" id="ARBA00022777"/>
    </source>
</evidence>
<dbReference type="CDD" id="cd06225">
    <property type="entry name" value="HAMP"/>
    <property type="match status" value="1"/>
</dbReference>
<protein>
    <recommendedName>
        <fullName evidence="3">histidine kinase</fullName>
        <ecNumber evidence="3">2.7.13.3</ecNumber>
    </recommendedName>
</protein>
<dbReference type="InterPro" id="IPR036890">
    <property type="entry name" value="HATPase_C_sf"/>
</dbReference>
<organism evidence="17 18">
    <name type="scientific">Metabacillus halosaccharovorans</name>
    <dbReference type="NCBI Taxonomy" id="930124"/>
    <lineage>
        <taxon>Bacteria</taxon>
        <taxon>Bacillati</taxon>
        <taxon>Bacillota</taxon>
        <taxon>Bacilli</taxon>
        <taxon>Bacillales</taxon>
        <taxon>Bacillaceae</taxon>
        <taxon>Metabacillus</taxon>
    </lineage>
</organism>
<keyword evidence="13 14" id="KW-0472">Membrane</keyword>
<accession>A0ABT3DDC0</accession>
<keyword evidence="10" id="KW-0067">ATP-binding</keyword>
<dbReference type="EMBL" id="JAOYEY010000028">
    <property type="protein sequence ID" value="MCV9885052.1"/>
    <property type="molecule type" value="Genomic_DNA"/>
</dbReference>
<evidence type="ECO:0000256" key="3">
    <source>
        <dbReference type="ARBA" id="ARBA00012438"/>
    </source>
</evidence>
<evidence type="ECO:0000256" key="10">
    <source>
        <dbReference type="ARBA" id="ARBA00022840"/>
    </source>
</evidence>
<dbReference type="InterPro" id="IPR003661">
    <property type="entry name" value="HisK_dim/P_dom"/>
</dbReference>
<dbReference type="SUPFAM" id="SSF55874">
    <property type="entry name" value="ATPase domain of HSP90 chaperone/DNA topoisomerase II/histidine kinase"/>
    <property type="match status" value="1"/>
</dbReference>
<keyword evidence="6" id="KW-0808">Transferase</keyword>
<feature type="domain" description="Histidine kinase" evidence="15">
    <location>
        <begin position="254"/>
        <end position="447"/>
    </location>
</feature>
<keyword evidence="18" id="KW-1185">Reference proteome</keyword>
<proteinExistence type="predicted"/>